<evidence type="ECO:0000256" key="1">
    <source>
        <dbReference type="SAM" id="MobiDB-lite"/>
    </source>
</evidence>
<dbReference type="InterPro" id="IPR008927">
    <property type="entry name" value="6-PGluconate_DH-like_C_sf"/>
</dbReference>
<feature type="compositionally biased region" description="Gly residues" evidence="1">
    <location>
        <begin position="23"/>
        <end position="39"/>
    </location>
</feature>
<dbReference type="Gene3D" id="1.10.1040.20">
    <property type="entry name" value="ProC-like, C-terminal domain"/>
    <property type="match status" value="1"/>
</dbReference>
<feature type="domain" description="Putative oxidoreductase/dehydrogenase Rossmann-like" evidence="2">
    <location>
        <begin position="36"/>
        <end position="158"/>
    </location>
</feature>
<feature type="region of interest" description="Disordered" evidence="1">
    <location>
        <begin position="1"/>
        <end position="39"/>
    </location>
</feature>
<dbReference type="InterPro" id="IPR037108">
    <property type="entry name" value="TM1727-like_C_sf"/>
</dbReference>
<feature type="domain" description="DUF2520" evidence="3">
    <location>
        <begin position="175"/>
        <end position="315"/>
    </location>
</feature>
<dbReference type="EMBL" id="JABCJJ010000011">
    <property type="protein sequence ID" value="NMR20349.1"/>
    <property type="molecule type" value="Genomic_DNA"/>
</dbReference>
<keyword evidence="5" id="KW-1185">Reference proteome</keyword>
<dbReference type="SUPFAM" id="SSF48179">
    <property type="entry name" value="6-phosphogluconate dehydrogenase C-terminal domain-like"/>
    <property type="match status" value="1"/>
</dbReference>
<dbReference type="InterPro" id="IPR036291">
    <property type="entry name" value="NAD(P)-bd_dom_sf"/>
</dbReference>
<dbReference type="Proteomes" id="UP000562124">
    <property type="component" value="Unassembled WGS sequence"/>
</dbReference>
<proteinExistence type="predicted"/>
<dbReference type="InterPro" id="IPR018931">
    <property type="entry name" value="DUF2520"/>
</dbReference>
<evidence type="ECO:0000313" key="4">
    <source>
        <dbReference type="EMBL" id="NMR20349.1"/>
    </source>
</evidence>
<dbReference type="Pfam" id="PF10728">
    <property type="entry name" value="DUF2520"/>
    <property type="match status" value="1"/>
</dbReference>
<accession>A0A7Y0LYM6</accession>
<organism evidence="4 5">
    <name type="scientific">Cellulomonas fimi</name>
    <dbReference type="NCBI Taxonomy" id="1708"/>
    <lineage>
        <taxon>Bacteria</taxon>
        <taxon>Bacillati</taxon>
        <taxon>Actinomycetota</taxon>
        <taxon>Actinomycetes</taxon>
        <taxon>Micrococcales</taxon>
        <taxon>Cellulomonadaceae</taxon>
        <taxon>Cellulomonas</taxon>
    </lineage>
</organism>
<evidence type="ECO:0000313" key="5">
    <source>
        <dbReference type="Proteomes" id="UP000562124"/>
    </source>
</evidence>
<feature type="compositionally biased region" description="Pro residues" evidence="1">
    <location>
        <begin position="342"/>
        <end position="379"/>
    </location>
</feature>
<feature type="region of interest" description="Disordered" evidence="1">
    <location>
        <begin position="336"/>
        <end position="379"/>
    </location>
</feature>
<protein>
    <submittedName>
        <fullName evidence="4">DUF2520 domain-containing protein</fullName>
    </submittedName>
</protein>
<evidence type="ECO:0000259" key="3">
    <source>
        <dbReference type="Pfam" id="PF10728"/>
    </source>
</evidence>
<gene>
    <name evidence="4" type="ORF">HIR71_08995</name>
</gene>
<sequence>MTGAPEGSQGGQGSQGSRAGQSGRAGQGGQAGQGGPARPGRLGVGVVGAGRVGAVLANALRAVGHPVVAASGISAASRDRVDALLPGVPLLEVPAVVERAELVLLTVPDDALEPLVAGLASVGAWQPGQIVVHTSGRYGTGVLAPARAAGAIPLAVHPAMTFTGTSLDLARLEGCCFAVTGPGPVLPIGQALVVELGGEPVVLAEEVRPLYHAALAHGANHLVVLVAQAAQALAAAGVEQPGRMLTPLLTAALDGALRAEDGQVAHAGQGAIAGLTGPVARGDVGTVREHLAVLTELAAREGAFDVPGTYRALARAGTQRALAAGRLREDAAQALLDALADPAPPPDRTPPPDPPARPAPPDPPDPSEPPAPGSPEEPA</sequence>
<dbReference type="PANTHER" id="PTHR40459:SF1">
    <property type="entry name" value="CONSERVED HYPOTHETICAL ALANINE AND LEUCINE RICH PROTEIN"/>
    <property type="match status" value="1"/>
</dbReference>
<comment type="caution">
    <text evidence="4">The sequence shown here is derived from an EMBL/GenBank/DDBJ whole genome shotgun (WGS) entry which is preliminary data.</text>
</comment>
<name>A0A7Y0LYM6_CELFI</name>
<dbReference type="SUPFAM" id="SSF51735">
    <property type="entry name" value="NAD(P)-binding Rossmann-fold domains"/>
    <property type="match status" value="1"/>
</dbReference>
<evidence type="ECO:0000259" key="2">
    <source>
        <dbReference type="Pfam" id="PF10727"/>
    </source>
</evidence>
<reference evidence="4 5" key="1">
    <citation type="submission" date="2020-04" db="EMBL/GenBank/DDBJ databases">
        <title>Sequencing and Assembly of C. fimi.</title>
        <authorList>
            <person name="Ramsey A.R."/>
        </authorList>
    </citation>
    <scope>NUCLEOTIDE SEQUENCE [LARGE SCALE GENOMIC DNA]</scope>
    <source>
        <strain evidence="4 5">SB</strain>
    </source>
</reference>
<dbReference type="AlphaFoldDB" id="A0A7Y0LYM6"/>
<dbReference type="PANTHER" id="PTHR40459">
    <property type="entry name" value="CONSERVED HYPOTHETICAL ALANINE AND LEUCINE RICH PROTEIN"/>
    <property type="match status" value="1"/>
</dbReference>
<dbReference type="Gene3D" id="3.40.50.720">
    <property type="entry name" value="NAD(P)-binding Rossmann-like Domain"/>
    <property type="match status" value="1"/>
</dbReference>
<dbReference type="InterPro" id="IPR019665">
    <property type="entry name" value="OxRdtase/DH_put_Rossmann_dom"/>
</dbReference>
<dbReference type="Pfam" id="PF10727">
    <property type="entry name" value="Rossmann-like"/>
    <property type="match status" value="1"/>
</dbReference>